<name>A0A923HDN7_9FLAO</name>
<keyword evidence="3" id="KW-1185">Reference proteome</keyword>
<dbReference type="Proteomes" id="UP000656244">
    <property type="component" value="Unassembled WGS sequence"/>
</dbReference>
<keyword evidence="1" id="KW-0472">Membrane</keyword>
<organism evidence="2 3">
    <name type="scientific">Hyunsoonleella aquatilis</name>
    <dbReference type="NCBI Taxonomy" id="2762758"/>
    <lineage>
        <taxon>Bacteria</taxon>
        <taxon>Pseudomonadati</taxon>
        <taxon>Bacteroidota</taxon>
        <taxon>Flavobacteriia</taxon>
        <taxon>Flavobacteriales</taxon>
        <taxon>Flavobacteriaceae</taxon>
    </lineage>
</organism>
<keyword evidence="1" id="KW-1133">Transmembrane helix</keyword>
<protein>
    <submittedName>
        <fullName evidence="2">Uncharacterized protein</fullName>
    </submittedName>
</protein>
<proteinExistence type="predicted"/>
<feature type="transmembrane region" description="Helical" evidence="1">
    <location>
        <begin position="6"/>
        <end position="26"/>
    </location>
</feature>
<reference evidence="2" key="1">
    <citation type="submission" date="2020-08" db="EMBL/GenBank/DDBJ databases">
        <title>Hyunsoonleella sp. strain SJ7 genome sequencing and assembly.</title>
        <authorList>
            <person name="Kim I."/>
        </authorList>
    </citation>
    <scope>NUCLEOTIDE SEQUENCE</scope>
    <source>
        <strain evidence="2">SJ7</strain>
    </source>
</reference>
<dbReference type="EMBL" id="JACNMF010000013">
    <property type="protein sequence ID" value="MBC3760047.1"/>
    <property type="molecule type" value="Genomic_DNA"/>
</dbReference>
<dbReference type="AlphaFoldDB" id="A0A923HDN7"/>
<gene>
    <name evidence="2" type="ORF">H7U19_16690</name>
</gene>
<keyword evidence="1" id="KW-0812">Transmembrane</keyword>
<evidence type="ECO:0000256" key="1">
    <source>
        <dbReference type="SAM" id="Phobius"/>
    </source>
</evidence>
<feature type="transmembrane region" description="Helical" evidence="1">
    <location>
        <begin position="55"/>
        <end position="76"/>
    </location>
</feature>
<accession>A0A923HDN7</accession>
<evidence type="ECO:0000313" key="2">
    <source>
        <dbReference type="EMBL" id="MBC3760047.1"/>
    </source>
</evidence>
<sequence length="85" mass="9849">MNQLYNIIIKQLIIGYVGATLLLIYYKIKGQKITYERILNEVDQKSGIKKYYYKAFYLGVGFLILIVIVISTILGLNPKLYDPNK</sequence>
<comment type="caution">
    <text evidence="2">The sequence shown here is derived from an EMBL/GenBank/DDBJ whole genome shotgun (WGS) entry which is preliminary data.</text>
</comment>
<evidence type="ECO:0000313" key="3">
    <source>
        <dbReference type="Proteomes" id="UP000656244"/>
    </source>
</evidence>